<comment type="caution">
    <text evidence="3">The sequence shown here is derived from an EMBL/GenBank/DDBJ whole genome shotgun (WGS) entry which is preliminary data.</text>
</comment>
<protein>
    <submittedName>
        <fullName evidence="3">BMP family ABC transporter substrate-binding protein</fullName>
    </submittedName>
</protein>
<name>A0A9D0ZEW3_9FIRM</name>
<dbReference type="Gene3D" id="3.40.50.2300">
    <property type="match status" value="2"/>
</dbReference>
<keyword evidence="1" id="KW-0732">Signal</keyword>
<evidence type="ECO:0000259" key="2">
    <source>
        <dbReference type="Pfam" id="PF02608"/>
    </source>
</evidence>
<dbReference type="InterPro" id="IPR003760">
    <property type="entry name" value="PnrA-like"/>
</dbReference>
<evidence type="ECO:0000256" key="1">
    <source>
        <dbReference type="ARBA" id="ARBA00022729"/>
    </source>
</evidence>
<reference evidence="3" key="1">
    <citation type="submission" date="2020-10" db="EMBL/GenBank/DDBJ databases">
        <authorList>
            <person name="Gilroy R."/>
        </authorList>
    </citation>
    <scope>NUCLEOTIDE SEQUENCE</scope>
    <source>
        <strain evidence="3">ChiBcolR7-354</strain>
    </source>
</reference>
<dbReference type="GO" id="GO:0005886">
    <property type="term" value="C:plasma membrane"/>
    <property type="evidence" value="ECO:0007669"/>
    <property type="project" value="InterPro"/>
</dbReference>
<dbReference type="Pfam" id="PF02608">
    <property type="entry name" value="Bmp"/>
    <property type="match status" value="1"/>
</dbReference>
<dbReference type="EMBL" id="DVGA01000063">
    <property type="protein sequence ID" value="HIQ78857.1"/>
    <property type="molecule type" value="Genomic_DNA"/>
</dbReference>
<dbReference type="PANTHER" id="PTHR43208:SF1">
    <property type="entry name" value="ABC TRANSPORTER SUBSTRATE-BINDING PROTEIN"/>
    <property type="match status" value="1"/>
</dbReference>
<organism evidence="3 4">
    <name type="scientific">Candidatus Scatomorpha intestinavium</name>
    <dbReference type="NCBI Taxonomy" id="2840922"/>
    <lineage>
        <taxon>Bacteria</taxon>
        <taxon>Bacillati</taxon>
        <taxon>Bacillota</taxon>
        <taxon>Clostridia</taxon>
        <taxon>Eubacteriales</taxon>
        <taxon>Candidatus Scatomorpha</taxon>
    </lineage>
</organism>
<evidence type="ECO:0000313" key="4">
    <source>
        <dbReference type="Proteomes" id="UP000824262"/>
    </source>
</evidence>
<reference evidence="3" key="2">
    <citation type="journal article" date="2021" name="PeerJ">
        <title>Extensive microbial diversity within the chicken gut microbiome revealed by metagenomics and culture.</title>
        <authorList>
            <person name="Gilroy R."/>
            <person name="Ravi A."/>
            <person name="Getino M."/>
            <person name="Pursley I."/>
            <person name="Horton D.L."/>
            <person name="Alikhan N.F."/>
            <person name="Baker D."/>
            <person name="Gharbi K."/>
            <person name="Hall N."/>
            <person name="Watson M."/>
            <person name="Adriaenssens E.M."/>
            <person name="Foster-Nyarko E."/>
            <person name="Jarju S."/>
            <person name="Secka A."/>
            <person name="Antonio M."/>
            <person name="Oren A."/>
            <person name="Chaudhuri R.R."/>
            <person name="La Ragione R."/>
            <person name="Hildebrand F."/>
            <person name="Pallen M.J."/>
        </authorList>
    </citation>
    <scope>NUCLEOTIDE SEQUENCE</scope>
    <source>
        <strain evidence="3">ChiBcolR7-354</strain>
    </source>
</reference>
<dbReference type="Proteomes" id="UP000824262">
    <property type="component" value="Unassembled WGS sequence"/>
</dbReference>
<dbReference type="PANTHER" id="PTHR43208">
    <property type="entry name" value="ABC TRANSPORTER SUBSTRATE-BINDING PROTEIN"/>
    <property type="match status" value="1"/>
</dbReference>
<accession>A0A9D0ZEW3</accession>
<dbReference type="InterPro" id="IPR052910">
    <property type="entry name" value="ABC-Purine-Binding"/>
</dbReference>
<evidence type="ECO:0000313" key="3">
    <source>
        <dbReference type="EMBL" id="HIQ78857.1"/>
    </source>
</evidence>
<gene>
    <name evidence="3" type="ORF">IAB77_06320</name>
</gene>
<sequence length="665" mass="74857">MNRSEAFQQYQKAYKSGQKYCRACMISGRYPYIRVLDELIDESTLIGRMDLGVMEIPTELIVGTKHAERRLAFAANYMPLLPSDTEFAAKWISLCSAHLGDEGINDPISCYEYMGEFYVQEGHKRVSVLRSYGAAGVSARVVRLVPAYSDDVRVRVYYEFIDFFALTKLYTVHFRRTGGYAKLIEALGYEPGHVWTDAERQSFSASFMRFGEAYRKLNRDRLPVTAAEALLVWLRVYKMPDMKPMTMPELTKSIESVWADIRLLAADEPIAVETEPPEPTAEAARRGLLTRIIEPLPGHLNVAFVHAFRPEASQWTSTHDLGRQYLESQLGELISVKTYAPEQGQDPAELMEKAVSEGADVIFATAPPLIGQCLKTAALHPDVRVLNCSLSMPYASIRTYYCRTYEAKFITGAIAGAMCRSGRIGYVANYPILGVPASINAFALGAKMTNPDARIDLRWSCVDSSPVADFVREGITVISNRDAIAAGQASYVWDWGTYLRREDGSLSPLASPCWDWGKFYERVVRSIMDGTWDLSAERAGERAVNYWWGMKSGVIDVQLSPDLPSGVRQLAWILKRGLRGGVIDPFHCAITDQSGKERNDGWQWLKPEEVLHMDWLCDNVEGSIPRFEELLPMSHSLVRLLGVYRDDLPPVKEEKLAAKQEEKQE</sequence>
<feature type="domain" description="ABC transporter substrate-binding protein PnrA-like" evidence="2">
    <location>
        <begin position="313"/>
        <end position="459"/>
    </location>
</feature>
<proteinExistence type="predicted"/>
<dbReference type="AlphaFoldDB" id="A0A9D0ZEW3"/>